<sequence length="39" mass="4509">MGFKKCSSIRISYLAIANQNTNIATVFDLISFILEYYFL</sequence>
<comment type="caution">
    <text evidence="1">The sequence shown here is derived from an EMBL/GenBank/DDBJ whole genome shotgun (WGS) entry which is preliminary data.</text>
</comment>
<dbReference type="AlphaFoldDB" id="L8JB12"/>
<organism evidence="1 2">
    <name type="scientific">Photobacterium marinum</name>
    <dbReference type="NCBI Taxonomy" id="1056511"/>
    <lineage>
        <taxon>Bacteria</taxon>
        <taxon>Pseudomonadati</taxon>
        <taxon>Pseudomonadota</taxon>
        <taxon>Gammaproteobacteria</taxon>
        <taxon>Vibrionales</taxon>
        <taxon>Vibrionaceae</taxon>
        <taxon>Photobacterium</taxon>
    </lineage>
</organism>
<dbReference type="EMBL" id="AMZO01000013">
    <property type="protein sequence ID" value="ELR65991.1"/>
    <property type="molecule type" value="Genomic_DNA"/>
</dbReference>
<name>L8JB12_9GAMM</name>
<protein>
    <submittedName>
        <fullName evidence="1">Uncharacterized protein</fullName>
    </submittedName>
</protein>
<reference evidence="1 2" key="1">
    <citation type="submission" date="2012-12" db="EMBL/GenBank/DDBJ databases">
        <title>Genome Assembly of Photobacterium sp. AK15.</title>
        <authorList>
            <person name="Khatri I."/>
            <person name="Vaidya B."/>
            <person name="Srinivas T.N.R."/>
            <person name="Subramanian S."/>
            <person name="Pinnaka A."/>
        </authorList>
    </citation>
    <scope>NUCLEOTIDE SEQUENCE [LARGE SCALE GENOMIC DNA]</scope>
    <source>
        <strain evidence="1 2">AK15</strain>
    </source>
</reference>
<proteinExistence type="predicted"/>
<evidence type="ECO:0000313" key="2">
    <source>
        <dbReference type="Proteomes" id="UP000011134"/>
    </source>
</evidence>
<dbReference type="Proteomes" id="UP000011134">
    <property type="component" value="Unassembled WGS sequence"/>
</dbReference>
<gene>
    <name evidence="1" type="ORF">C942_00430</name>
</gene>
<accession>L8JB12</accession>
<evidence type="ECO:0000313" key="1">
    <source>
        <dbReference type="EMBL" id="ELR65991.1"/>
    </source>
</evidence>
<dbReference type="PATRIC" id="fig|1056511.3.peg.1915"/>
<keyword evidence="2" id="KW-1185">Reference proteome</keyword>